<keyword evidence="3" id="KW-1185">Reference proteome</keyword>
<dbReference type="RefSeq" id="WP_286651716.1">
    <property type="nucleotide sequence ID" value="NZ_JACAGK010000040.1"/>
</dbReference>
<organism evidence="2 3">
    <name type="scientific">Sphingobacterium hotanense</name>
    <dbReference type="NCBI Taxonomy" id="649196"/>
    <lineage>
        <taxon>Bacteria</taxon>
        <taxon>Pseudomonadati</taxon>
        <taxon>Bacteroidota</taxon>
        <taxon>Sphingobacteriia</taxon>
        <taxon>Sphingobacteriales</taxon>
        <taxon>Sphingobacteriaceae</taxon>
        <taxon>Sphingobacterium</taxon>
    </lineage>
</organism>
<keyword evidence="1" id="KW-0472">Membrane</keyword>
<dbReference type="Pfam" id="PF13858">
    <property type="entry name" value="DUF4199"/>
    <property type="match status" value="1"/>
</dbReference>
<dbReference type="EMBL" id="JACAGK010000040">
    <property type="protein sequence ID" value="MDM1049209.1"/>
    <property type="molecule type" value="Genomic_DNA"/>
</dbReference>
<reference evidence="2" key="2">
    <citation type="journal article" date="2022" name="Sci. Total Environ.">
        <title>Prevalence, transmission, and molecular epidemiology of tet(X)-positive bacteria among humans, animals, and environmental niches in China: An epidemiological, and genomic-based study.</title>
        <authorList>
            <person name="Dong N."/>
            <person name="Zeng Y."/>
            <person name="Cai C."/>
            <person name="Sun C."/>
            <person name="Lu J."/>
            <person name="Liu C."/>
            <person name="Zhou H."/>
            <person name="Sun Q."/>
            <person name="Shu L."/>
            <person name="Wang H."/>
            <person name="Wang Y."/>
            <person name="Wang S."/>
            <person name="Wu C."/>
            <person name="Chan E.W."/>
            <person name="Chen G."/>
            <person name="Shen Z."/>
            <person name="Chen S."/>
            <person name="Zhang R."/>
        </authorList>
    </citation>
    <scope>NUCLEOTIDE SEQUENCE</scope>
    <source>
        <strain evidence="2">R1692</strain>
    </source>
</reference>
<feature type="transmembrane region" description="Helical" evidence="1">
    <location>
        <begin position="21"/>
        <end position="39"/>
    </location>
</feature>
<accession>A0ABT7NPM3</accession>
<evidence type="ECO:0000313" key="2">
    <source>
        <dbReference type="EMBL" id="MDM1049209.1"/>
    </source>
</evidence>
<feature type="transmembrane region" description="Helical" evidence="1">
    <location>
        <begin position="45"/>
        <end position="68"/>
    </location>
</feature>
<comment type="caution">
    <text evidence="2">The sequence shown here is derived from an EMBL/GenBank/DDBJ whole genome shotgun (WGS) entry which is preliminary data.</text>
</comment>
<dbReference type="InterPro" id="IPR025250">
    <property type="entry name" value="DUF4199"/>
</dbReference>
<keyword evidence="1" id="KW-1133">Transmembrane helix</keyword>
<protein>
    <submittedName>
        <fullName evidence="2">DUF4199 domain-containing protein</fullName>
    </submittedName>
</protein>
<keyword evidence="1" id="KW-0812">Transmembrane</keyword>
<dbReference type="Proteomes" id="UP001170954">
    <property type="component" value="Unassembled WGS sequence"/>
</dbReference>
<proteinExistence type="predicted"/>
<feature type="transmembrane region" description="Helical" evidence="1">
    <location>
        <begin position="88"/>
        <end position="108"/>
    </location>
</feature>
<feature type="transmembrane region" description="Helical" evidence="1">
    <location>
        <begin position="160"/>
        <end position="182"/>
    </location>
</feature>
<name>A0ABT7NPM3_9SPHI</name>
<evidence type="ECO:0000313" key="3">
    <source>
        <dbReference type="Proteomes" id="UP001170954"/>
    </source>
</evidence>
<sequence>MMNQTIENTTDVRKKAIIQGVVLGVISFILSIISLYITVSATSLFTSSAAAGFVNYVVFLIVAVFFVISLRKAAGGYWDFSTALKNIFIMMAITAVIGTLGVSVWNMVNPTLQQEAIDNTINMTIETMEATGANDENIDNTIEMLEQQRNALAEMSIGQILKGVAVSILMYFVLSLIFAAIFKRERPIFQSPAPSGDAHPWQNEKS</sequence>
<evidence type="ECO:0000256" key="1">
    <source>
        <dbReference type="SAM" id="Phobius"/>
    </source>
</evidence>
<gene>
    <name evidence="2" type="ORF">HX018_13285</name>
</gene>
<reference evidence="2" key="1">
    <citation type="submission" date="2020-06" db="EMBL/GenBank/DDBJ databases">
        <authorList>
            <person name="Dong N."/>
        </authorList>
    </citation>
    <scope>NUCLEOTIDE SEQUENCE</scope>
    <source>
        <strain evidence="2">R1692</strain>
    </source>
</reference>